<protein>
    <submittedName>
        <fullName evidence="2">Efflux RND transporter permease subunit</fullName>
    </submittedName>
</protein>
<dbReference type="InterPro" id="IPR027463">
    <property type="entry name" value="AcrB_DN_DC_subdom"/>
</dbReference>
<dbReference type="SUPFAM" id="SSF82714">
    <property type="entry name" value="Multidrug efflux transporter AcrB TolC docking domain, DN and DC subdomains"/>
    <property type="match status" value="2"/>
</dbReference>
<dbReference type="PANTHER" id="PTHR32063">
    <property type="match status" value="1"/>
</dbReference>
<feature type="transmembrane region" description="Helical" evidence="1">
    <location>
        <begin position="330"/>
        <end position="349"/>
    </location>
</feature>
<dbReference type="Pfam" id="PF00873">
    <property type="entry name" value="ACR_tran"/>
    <property type="match status" value="1"/>
</dbReference>
<dbReference type="PRINTS" id="PR00702">
    <property type="entry name" value="ACRIFLAVINRP"/>
</dbReference>
<keyword evidence="1" id="KW-0812">Transmembrane</keyword>
<keyword evidence="1" id="KW-0472">Membrane</keyword>
<feature type="transmembrane region" description="Helical" evidence="1">
    <location>
        <begin position="429"/>
        <end position="450"/>
    </location>
</feature>
<keyword evidence="1" id="KW-1133">Transmembrane helix</keyword>
<dbReference type="Gene3D" id="3.30.70.1430">
    <property type="entry name" value="Multidrug efflux transporter AcrB pore domain"/>
    <property type="match status" value="2"/>
</dbReference>
<dbReference type="PANTHER" id="PTHR32063:SF33">
    <property type="entry name" value="RND SUPERFAMILY EFFLUX PUMP PERMEASE COMPONENT"/>
    <property type="match status" value="1"/>
</dbReference>
<dbReference type="EMBL" id="VXJS01000009">
    <property type="protein sequence ID" value="KAA8672372.1"/>
    <property type="molecule type" value="Genomic_DNA"/>
</dbReference>
<evidence type="ECO:0000313" key="3">
    <source>
        <dbReference type="Proteomes" id="UP000322521"/>
    </source>
</evidence>
<dbReference type="Gene3D" id="3.30.70.1320">
    <property type="entry name" value="Multidrug efflux transporter AcrB pore domain like"/>
    <property type="match status" value="1"/>
</dbReference>
<dbReference type="GO" id="GO:0005886">
    <property type="term" value="C:plasma membrane"/>
    <property type="evidence" value="ECO:0007669"/>
    <property type="project" value="TreeGrafter"/>
</dbReference>
<dbReference type="RefSeq" id="WP_086713358.1">
    <property type="nucleotide sequence ID" value="NZ_AP025492.1"/>
</dbReference>
<dbReference type="SUPFAM" id="SSF82693">
    <property type="entry name" value="Multidrug efflux transporter AcrB pore domain, PN1, PN2, PC1 and PC2 subdomains"/>
    <property type="match status" value="2"/>
</dbReference>
<dbReference type="InterPro" id="IPR001036">
    <property type="entry name" value="Acrflvin-R"/>
</dbReference>
<feature type="transmembrane region" description="Helical" evidence="1">
    <location>
        <begin position="866"/>
        <end position="886"/>
    </location>
</feature>
<feature type="transmembrane region" description="Helical" evidence="1">
    <location>
        <begin position="836"/>
        <end position="859"/>
    </location>
</feature>
<feature type="transmembrane region" description="Helical" evidence="1">
    <location>
        <begin position="972"/>
        <end position="995"/>
    </location>
</feature>
<feature type="transmembrane region" description="Helical" evidence="1">
    <location>
        <begin position="12"/>
        <end position="33"/>
    </location>
</feature>
<feature type="transmembrane region" description="Helical" evidence="1">
    <location>
        <begin position="456"/>
        <end position="474"/>
    </location>
</feature>
<proteinExistence type="predicted"/>
<evidence type="ECO:0000256" key="1">
    <source>
        <dbReference type="SAM" id="Phobius"/>
    </source>
</evidence>
<accession>A0A5M9NNY7</accession>
<comment type="caution">
    <text evidence="2">The sequence shown here is derived from an EMBL/GenBank/DDBJ whole genome shotgun (WGS) entry which is preliminary data.</text>
</comment>
<dbReference type="Proteomes" id="UP000322521">
    <property type="component" value="Unassembled WGS sequence"/>
</dbReference>
<feature type="transmembrane region" description="Helical" evidence="1">
    <location>
        <begin position="892"/>
        <end position="914"/>
    </location>
</feature>
<dbReference type="Gene3D" id="3.30.2090.10">
    <property type="entry name" value="Multidrug efflux transporter AcrB TolC docking domain, DN and DC subdomains"/>
    <property type="match status" value="2"/>
</dbReference>
<dbReference type="SUPFAM" id="SSF82866">
    <property type="entry name" value="Multidrug efflux transporter AcrB transmembrane domain"/>
    <property type="match status" value="2"/>
</dbReference>
<organism evidence="2 3">
    <name type="scientific">Vibrio gigantis</name>
    <dbReference type="NCBI Taxonomy" id="296199"/>
    <lineage>
        <taxon>Bacteria</taxon>
        <taxon>Pseudomonadati</taxon>
        <taxon>Pseudomonadota</taxon>
        <taxon>Gammaproteobacteria</taxon>
        <taxon>Vibrionales</taxon>
        <taxon>Vibrionaceae</taxon>
        <taxon>Vibrio</taxon>
    </lineage>
</organism>
<gene>
    <name evidence="2" type="ORF">F4W18_15540</name>
</gene>
<feature type="transmembrane region" description="Helical" evidence="1">
    <location>
        <begin position="356"/>
        <end position="378"/>
    </location>
</feature>
<keyword evidence="3" id="KW-1185">Reference proteome</keyword>
<dbReference type="Gene3D" id="3.30.70.1440">
    <property type="entry name" value="Multidrug efflux transporter AcrB pore domain"/>
    <property type="match status" value="1"/>
</dbReference>
<dbReference type="GO" id="GO:0042910">
    <property type="term" value="F:xenobiotic transmembrane transporter activity"/>
    <property type="evidence" value="ECO:0007669"/>
    <property type="project" value="TreeGrafter"/>
</dbReference>
<dbReference type="Gene3D" id="1.20.1640.10">
    <property type="entry name" value="Multidrug efflux transporter AcrB transmembrane domain"/>
    <property type="match status" value="2"/>
</dbReference>
<feature type="transmembrane region" description="Helical" evidence="1">
    <location>
        <begin position="384"/>
        <end position="409"/>
    </location>
</feature>
<name>A0A5M9NNY7_9VIBR</name>
<dbReference type="OrthoDB" id="5287122at2"/>
<dbReference type="AlphaFoldDB" id="A0A5M9NNY7"/>
<feature type="transmembrane region" description="Helical" evidence="1">
    <location>
        <begin position="522"/>
        <end position="542"/>
    </location>
</feature>
<feature type="transmembrane region" description="Helical" evidence="1">
    <location>
        <begin position="941"/>
        <end position="960"/>
    </location>
</feature>
<reference evidence="2 3" key="1">
    <citation type="submission" date="2019-09" db="EMBL/GenBank/DDBJ databases">
        <title>Draft genome sequence of various Type strains from the CCUG.</title>
        <authorList>
            <person name="Pineiro-Iglesias B."/>
            <person name="Tunovic T."/>
            <person name="Unosson C."/>
            <person name="Inganas E."/>
            <person name="Ohlen M."/>
            <person name="Cardew S."/>
            <person name="Jensie-Markopoulos S."/>
            <person name="Salva-Serra F."/>
            <person name="Jaen-Luchoro D."/>
            <person name="Karlsson R."/>
            <person name="Svensson-Stadler L."/>
            <person name="Chun J."/>
            <person name="Moore E."/>
        </authorList>
    </citation>
    <scope>NUCLEOTIDE SEQUENCE [LARGE SCALE GENOMIC DNA]</scope>
    <source>
        <strain evidence="2 3">CCUG 56969T</strain>
    </source>
</reference>
<evidence type="ECO:0000313" key="2">
    <source>
        <dbReference type="EMBL" id="KAA8672372.1"/>
    </source>
</evidence>
<sequence length="1002" mass="109785">MRHIISYFAARGFLARVITMMVFAVGIASLSIIKMQEDPEVAFPEVEIVTHYPGASPQDIELNITNKIEKELRGVQNIREMTSESTEGTSLILLEVAEDADIADVVRKIQQAVDRVSGLPKDISDPPLVLQESTSSFEVLRFGVTTTGNYSDLQQYARQLEKRIKSISGIGTATMSGFREREFWIEVDPSKASRYNLTFDDIMTSVNSRNLSLSGGVVESWKSEHRLVTLTQVTSAKELEDTIIRVLPDGGLVRVQDIATVTDGFEKATEYGMINNQQAILFNITKTANADVRTAISAVLDTLDIEREKHGGKFDFHTSINLAKDMEDKFSIVASNGGLGLVLVLIVLGMALMRQVAFWVAVSIPFCIFGVLALIPGMGMTLDAISLAALLLVIGIIVDDSVIVAESIYSEREKGASPLDAAIEGTLKVYKPVLASLTTTILVFIPIFFIPGELGMEIAVIPLTVIMALTFSWFECTVTLPAHLADALKKPNLNTRKIDVFNKVVTRYEAILTRALQHKFKVVLFALLMLGASGAIVATLRLDFFPAQAAKYIEVYTEVKPGTPMDKVRAAHRQVEEAISALPDSEMLSYEMTYSTPVSTGLINLTNAEDRERTADVIADELSDKLSEITSVPFIKFTVDAGGAPPGEPVEVRVIGQNKESRDHAVQVIEAWLGQHSGLSNVTNNEELKDQQLEIVPQYEWLARYGLTVDDLATTLRVAFDGEKVSTTWIGDEEVGLRVILTERYRNLEKLRNTKIYTADGTQVPLSRLAHVRYTQAERIILHFNGDRQVLVTAQVEGNALDPDEITDELWEAVKGQINSDVMLDIGGEVEATEEALGGIVVAFPSAILGIYFVLAIMFGSLVQPLLVISVIPFALVASLMALFLHMQPISLFALIGALGMCGVVVNNSLVLIVRINDLRDQGMEITQAVIQAAKTRLRPILLTSVTTVVGLLPLAYGIGGADVYMGPMALTLGYGLLFSVPIVLFIVPCLYVVISRWKMTI</sequence>